<dbReference type="RefSeq" id="XP_033521879.1">
    <property type="nucleotide sequence ID" value="XM_033669718.1"/>
</dbReference>
<feature type="domain" description="Tyrosinase copper-binding" evidence="3">
    <location>
        <begin position="270"/>
        <end position="281"/>
    </location>
</feature>
<dbReference type="InterPro" id="IPR008922">
    <property type="entry name" value="Di-copper_centre_dom_sf"/>
</dbReference>
<dbReference type="GeneID" id="54410150"/>
<accession>A0A6A6A6Q1</accession>
<keyword evidence="5" id="KW-1185">Reference proteome</keyword>
<name>A0A6A6A6Q1_9PLEO</name>
<sequence length="342" mass="38343">MAAYDTPKFVVPVSLDQILQGIGKSIEELKSILGGKIRREVPMPRDIFVEPTNTSDTSEHKLTARAQCANPRVRQEWDSYSASDRRAFTDAIRCLMTRPRSGAFAAAKTRYEDMVALHQTRTPSVHGNHIFLLWHRYYLWTFEQLLRSECGFNRQLPWFDETRYSGRFAQSSVFSSDNFGSVDIGGQCVTNGQFANLAINIGPGTGNTRHCLARNGNSQLTANTNSQIVNGCNAYGIYSTMAYCAERGAHAYGHNGVGAVMIDTYASPADPVFWLHHAFIDRNFRVWQNSAASRRTSVDGTDTNGNKLTLDTVINVAGIRPDVRIRDILDTQETTLCYRYNY</sequence>
<dbReference type="GO" id="GO:0016491">
    <property type="term" value="F:oxidoreductase activity"/>
    <property type="evidence" value="ECO:0007669"/>
    <property type="project" value="InterPro"/>
</dbReference>
<dbReference type="InterPro" id="IPR050316">
    <property type="entry name" value="Tyrosinase/Hemocyanin"/>
</dbReference>
<evidence type="ECO:0000259" key="2">
    <source>
        <dbReference type="PROSITE" id="PS00497"/>
    </source>
</evidence>
<reference evidence="4" key="1">
    <citation type="journal article" date="2020" name="Stud. Mycol.">
        <title>101 Dothideomycetes genomes: a test case for predicting lifestyles and emergence of pathogens.</title>
        <authorList>
            <person name="Haridas S."/>
            <person name="Albert R."/>
            <person name="Binder M."/>
            <person name="Bloem J."/>
            <person name="Labutti K."/>
            <person name="Salamov A."/>
            <person name="Andreopoulos B."/>
            <person name="Baker S."/>
            <person name="Barry K."/>
            <person name="Bills G."/>
            <person name="Bluhm B."/>
            <person name="Cannon C."/>
            <person name="Castanera R."/>
            <person name="Culley D."/>
            <person name="Daum C."/>
            <person name="Ezra D."/>
            <person name="Gonzalez J."/>
            <person name="Henrissat B."/>
            <person name="Kuo A."/>
            <person name="Liang C."/>
            <person name="Lipzen A."/>
            <person name="Lutzoni F."/>
            <person name="Magnuson J."/>
            <person name="Mondo S."/>
            <person name="Nolan M."/>
            <person name="Ohm R."/>
            <person name="Pangilinan J."/>
            <person name="Park H.-J."/>
            <person name="Ramirez L."/>
            <person name="Alfaro M."/>
            <person name="Sun H."/>
            <person name="Tritt A."/>
            <person name="Yoshinaga Y."/>
            <person name="Zwiers L.-H."/>
            <person name="Turgeon B."/>
            <person name="Goodwin S."/>
            <person name="Spatafora J."/>
            <person name="Crous P."/>
            <person name="Grigoriev I."/>
        </authorList>
    </citation>
    <scope>NUCLEOTIDE SEQUENCE</scope>
    <source>
        <strain evidence="4">CBS 119687</strain>
    </source>
</reference>
<proteinExistence type="predicted"/>
<dbReference type="PANTHER" id="PTHR11474">
    <property type="entry name" value="TYROSINASE FAMILY MEMBER"/>
    <property type="match status" value="1"/>
</dbReference>
<dbReference type="GO" id="GO:0046872">
    <property type="term" value="F:metal ion binding"/>
    <property type="evidence" value="ECO:0007669"/>
    <property type="project" value="UniProtKB-KW"/>
</dbReference>
<dbReference type="PROSITE" id="PS00498">
    <property type="entry name" value="TYROSINASE_2"/>
    <property type="match status" value="1"/>
</dbReference>
<dbReference type="Proteomes" id="UP000799771">
    <property type="component" value="Unassembled WGS sequence"/>
</dbReference>
<organism evidence="4 5">
    <name type="scientific">Dothidotthia symphoricarpi CBS 119687</name>
    <dbReference type="NCBI Taxonomy" id="1392245"/>
    <lineage>
        <taxon>Eukaryota</taxon>
        <taxon>Fungi</taxon>
        <taxon>Dikarya</taxon>
        <taxon>Ascomycota</taxon>
        <taxon>Pezizomycotina</taxon>
        <taxon>Dothideomycetes</taxon>
        <taxon>Pleosporomycetidae</taxon>
        <taxon>Pleosporales</taxon>
        <taxon>Dothidotthiaceae</taxon>
        <taxon>Dothidotthia</taxon>
    </lineage>
</organism>
<keyword evidence="1" id="KW-0479">Metal-binding</keyword>
<gene>
    <name evidence="4" type="ORF">P153DRAFT_377104</name>
</gene>
<protein>
    <submittedName>
        <fullName evidence="4">Di-copper centre-containing protein</fullName>
    </submittedName>
</protein>
<dbReference type="PANTHER" id="PTHR11474:SF116">
    <property type="entry name" value="TYROSINASE"/>
    <property type="match status" value="1"/>
</dbReference>
<dbReference type="InterPro" id="IPR002227">
    <property type="entry name" value="Tyrosinase_Cu-bd"/>
</dbReference>
<evidence type="ECO:0000313" key="4">
    <source>
        <dbReference type="EMBL" id="KAF2127490.1"/>
    </source>
</evidence>
<dbReference type="Pfam" id="PF00264">
    <property type="entry name" value="Tyrosinase"/>
    <property type="match status" value="1"/>
</dbReference>
<evidence type="ECO:0000256" key="1">
    <source>
        <dbReference type="ARBA" id="ARBA00022723"/>
    </source>
</evidence>
<dbReference type="AlphaFoldDB" id="A0A6A6A6Q1"/>
<dbReference type="Gene3D" id="1.10.1280.10">
    <property type="entry name" value="Di-copper center containing domain from catechol oxidase"/>
    <property type="match status" value="1"/>
</dbReference>
<evidence type="ECO:0000313" key="5">
    <source>
        <dbReference type="Proteomes" id="UP000799771"/>
    </source>
</evidence>
<dbReference type="PRINTS" id="PR00092">
    <property type="entry name" value="TYROSINASE"/>
</dbReference>
<dbReference type="PROSITE" id="PS00497">
    <property type="entry name" value="TYROSINASE_1"/>
    <property type="match status" value="1"/>
</dbReference>
<evidence type="ECO:0000259" key="3">
    <source>
        <dbReference type="PROSITE" id="PS00498"/>
    </source>
</evidence>
<feature type="domain" description="Tyrosinase copper-binding" evidence="2">
    <location>
        <begin position="126"/>
        <end position="143"/>
    </location>
</feature>
<dbReference type="SUPFAM" id="SSF48056">
    <property type="entry name" value="Di-copper centre-containing domain"/>
    <property type="match status" value="1"/>
</dbReference>
<dbReference type="EMBL" id="ML977510">
    <property type="protein sequence ID" value="KAF2127490.1"/>
    <property type="molecule type" value="Genomic_DNA"/>
</dbReference>
<dbReference type="OrthoDB" id="6132182at2759"/>